<feature type="domain" description="Pectate lyase" evidence="4">
    <location>
        <begin position="115"/>
        <end position="335"/>
    </location>
</feature>
<gene>
    <name evidence="5" type="ORF">GCM10023186_21010</name>
</gene>
<evidence type="ECO:0000256" key="1">
    <source>
        <dbReference type="ARBA" id="ARBA00023239"/>
    </source>
</evidence>
<dbReference type="PANTHER" id="PTHR31683">
    <property type="entry name" value="PECTATE LYASE 18-RELATED"/>
    <property type="match status" value="1"/>
</dbReference>
<organism evidence="5 6">
    <name type="scientific">Hymenobacter koreensis</name>
    <dbReference type="NCBI Taxonomy" id="1084523"/>
    <lineage>
        <taxon>Bacteria</taxon>
        <taxon>Pseudomonadati</taxon>
        <taxon>Bacteroidota</taxon>
        <taxon>Cytophagia</taxon>
        <taxon>Cytophagales</taxon>
        <taxon>Hymenobacteraceae</taxon>
        <taxon>Hymenobacter</taxon>
    </lineage>
</organism>
<protein>
    <recommendedName>
        <fullName evidence="4">Pectate lyase domain-containing protein</fullName>
    </recommendedName>
</protein>
<dbReference type="InterPro" id="IPR012334">
    <property type="entry name" value="Pectin_lyas_fold"/>
</dbReference>
<evidence type="ECO:0000256" key="3">
    <source>
        <dbReference type="SAM" id="MobiDB-lite"/>
    </source>
</evidence>
<sequence length="404" mass="43144">MPSTQATPAMHKQTTFWCSSRALRRTISASAGTLAAGGLLLTGLSCSSVQKSTAATAEPAAQSIPTQPAEPVTPPVSSAPQVIISGPIGFASENGGTSGGAGGRTVTATTLAELTALAASNEPLIILIDRTISGGAEGAAVKVKSNKTLRGVGTAGFLEGVGLNISGYRNVIIQNLKFTMATVTKTYINSEKRAQVAANDGDCVTIQNGSQNVWVDHCEFYNADPATQPNQDLYDGLVDAKDDAAYITVSWSYFHDHHKCHLVGSSDKETQNQDRKITFHHNYYRNIKERVPSFRFGTGHVFNNYYQHVRGSGVNSRMGACLRVEKNYFEDVRDPVVTKNSPAPGYWDASDNVYNNCSGSQPTTVTCPTPLKLTYAYAEALTPAAEVKKVVMESAGIGKLDQPK</sequence>
<dbReference type="Proteomes" id="UP001500454">
    <property type="component" value="Unassembled WGS sequence"/>
</dbReference>
<dbReference type="Pfam" id="PF00544">
    <property type="entry name" value="Pectate_lyase_4"/>
    <property type="match status" value="1"/>
</dbReference>
<name>A0ABP8IZB6_9BACT</name>
<proteinExistence type="inferred from homology"/>
<dbReference type="PANTHER" id="PTHR31683:SF18">
    <property type="entry name" value="PECTATE LYASE 21-RELATED"/>
    <property type="match status" value="1"/>
</dbReference>
<dbReference type="EMBL" id="BAABHA010000004">
    <property type="protein sequence ID" value="GAA4381492.1"/>
    <property type="molecule type" value="Genomic_DNA"/>
</dbReference>
<feature type="region of interest" description="Disordered" evidence="3">
    <location>
        <begin position="57"/>
        <end position="78"/>
    </location>
</feature>
<keyword evidence="2" id="KW-0964">Secreted</keyword>
<keyword evidence="2" id="KW-0624">Polysaccharide degradation</keyword>
<dbReference type="InterPro" id="IPR045032">
    <property type="entry name" value="PEL"/>
</dbReference>
<dbReference type="SMART" id="SM00656">
    <property type="entry name" value="Amb_all"/>
    <property type="match status" value="1"/>
</dbReference>
<comment type="subcellular location">
    <subcellularLocation>
        <location evidence="2">Secreted</location>
    </subcellularLocation>
</comment>
<evidence type="ECO:0000313" key="5">
    <source>
        <dbReference type="EMBL" id="GAA4381492.1"/>
    </source>
</evidence>
<evidence type="ECO:0000259" key="4">
    <source>
        <dbReference type="SMART" id="SM00656"/>
    </source>
</evidence>
<accession>A0ABP8IZB6</accession>
<comment type="caution">
    <text evidence="5">The sequence shown here is derived from an EMBL/GenBank/DDBJ whole genome shotgun (WGS) entry which is preliminary data.</text>
</comment>
<evidence type="ECO:0000256" key="2">
    <source>
        <dbReference type="RuleBase" id="RU361173"/>
    </source>
</evidence>
<keyword evidence="2" id="KW-0119">Carbohydrate metabolism</keyword>
<evidence type="ECO:0000313" key="6">
    <source>
        <dbReference type="Proteomes" id="UP001500454"/>
    </source>
</evidence>
<keyword evidence="6" id="KW-1185">Reference proteome</keyword>
<dbReference type="InterPro" id="IPR002022">
    <property type="entry name" value="Pec_lyase"/>
</dbReference>
<dbReference type="SUPFAM" id="SSF51126">
    <property type="entry name" value="Pectin lyase-like"/>
    <property type="match status" value="1"/>
</dbReference>
<dbReference type="InterPro" id="IPR011050">
    <property type="entry name" value="Pectin_lyase_fold/virulence"/>
</dbReference>
<keyword evidence="1 2" id="KW-0456">Lyase</keyword>
<comment type="similarity">
    <text evidence="2">Belongs to the polysaccharide lyase 1 family.</text>
</comment>
<dbReference type="Gene3D" id="2.160.20.10">
    <property type="entry name" value="Single-stranded right-handed beta-helix, Pectin lyase-like"/>
    <property type="match status" value="1"/>
</dbReference>
<reference evidence="6" key="1">
    <citation type="journal article" date="2019" name="Int. J. Syst. Evol. Microbiol.">
        <title>The Global Catalogue of Microorganisms (GCM) 10K type strain sequencing project: providing services to taxonomists for standard genome sequencing and annotation.</title>
        <authorList>
            <consortium name="The Broad Institute Genomics Platform"/>
            <consortium name="The Broad Institute Genome Sequencing Center for Infectious Disease"/>
            <person name="Wu L."/>
            <person name="Ma J."/>
        </authorList>
    </citation>
    <scope>NUCLEOTIDE SEQUENCE [LARGE SCALE GENOMIC DNA]</scope>
    <source>
        <strain evidence="6">JCM 17924</strain>
    </source>
</reference>